<proteinExistence type="predicted"/>
<name>L7F1Z2_STRT8</name>
<organism evidence="1 2">
    <name type="scientific">Streptomyces turgidiscabies (strain Car8)</name>
    <dbReference type="NCBI Taxonomy" id="698760"/>
    <lineage>
        <taxon>Bacteria</taxon>
        <taxon>Bacillati</taxon>
        <taxon>Actinomycetota</taxon>
        <taxon>Actinomycetes</taxon>
        <taxon>Kitasatosporales</taxon>
        <taxon>Streptomycetaceae</taxon>
        <taxon>Streptomyces</taxon>
    </lineage>
</organism>
<comment type="caution">
    <text evidence="1">The sequence shown here is derived from an EMBL/GenBank/DDBJ whole genome shotgun (WGS) entry which is preliminary data.</text>
</comment>
<evidence type="ECO:0000313" key="2">
    <source>
        <dbReference type="Proteomes" id="UP000010931"/>
    </source>
</evidence>
<evidence type="ECO:0000313" key="1">
    <source>
        <dbReference type="EMBL" id="ELP65643.1"/>
    </source>
</evidence>
<dbReference type="Proteomes" id="UP000010931">
    <property type="component" value="Unassembled WGS sequence"/>
</dbReference>
<accession>L7F1Z2</accession>
<dbReference type="STRING" id="85558.T45_08221"/>
<dbReference type="EMBL" id="AEJB01000361">
    <property type="protein sequence ID" value="ELP65643.1"/>
    <property type="molecule type" value="Genomic_DNA"/>
</dbReference>
<protein>
    <submittedName>
        <fullName evidence="1">Uncharacterized protein</fullName>
    </submittedName>
</protein>
<keyword evidence="2" id="KW-1185">Reference proteome</keyword>
<gene>
    <name evidence="1" type="ORF">STRTUCAR8_01334</name>
</gene>
<dbReference type="AlphaFoldDB" id="L7F1Z2"/>
<reference evidence="1 2" key="1">
    <citation type="journal article" date="2011" name="Plasmid">
        <title>Streptomyces turgidiscabies Car8 contains a modular pathogenicity island that shares virulence genes with other actinobacterial plant pathogens.</title>
        <authorList>
            <person name="Huguet-Tapia J.C."/>
            <person name="Badger J.H."/>
            <person name="Loria R."/>
            <person name="Pettis G.S."/>
        </authorList>
    </citation>
    <scope>NUCLEOTIDE SEQUENCE [LARGE SCALE GENOMIC DNA]</scope>
    <source>
        <strain evidence="1 2">Car8</strain>
    </source>
</reference>
<sequence>MSPSEGHYVDEWERGLLGALHDLTEQVGGRHQFVRVVIGADPVALGYLREIEELYARLCRHVSSGWSRSRTHD</sequence>